<accession>A0A934Q547</accession>
<comment type="caution">
    <text evidence="5">The sequence shown here is derived from an EMBL/GenBank/DDBJ whole genome shotgun (WGS) entry which is preliminary data.</text>
</comment>
<feature type="active site" description="Acyl-thioester intermediate" evidence="2">
    <location>
        <position position="214"/>
    </location>
</feature>
<dbReference type="Gene3D" id="2.40.260.10">
    <property type="entry name" value="Sortase"/>
    <property type="match status" value="1"/>
</dbReference>
<dbReference type="EMBL" id="JAEHOH010000001">
    <property type="protein sequence ID" value="MBK0417746.1"/>
    <property type="molecule type" value="Genomic_DNA"/>
</dbReference>
<evidence type="ECO:0000256" key="2">
    <source>
        <dbReference type="PIRSR" id="PIRSR605754-1"/>
    </source>
</evidence>
<dbReference type="SUPFAM" id="SSF63817">
    <property type="entry name" value="Sortase"/>
    <property type="match status" value="1"/>
</dbReference>
<dbReference type="Pfam" id="PF04203">
    <property type="entry name" value="Sortase"/>
    <property type="match status" value="1"/>
</dbReference>
<reference evidence="5" key="1">
    <citation type="submission" date="2020-12" db="EMBL/GenBank/DDBJ databases">
        <title>Leucobacter sp. CAS1, isolated from Chromium sludge.</title>
        <authorList>
            <person name="Xu Z."/>
        </authorList>
    </citation>
    <scope>NUCLEOTIDE SEQUENCE</scope>
    <source>
        <strain evidence="5">CSA1</strain>
    </source>
</reference>
<keyword evidence="6" id="KW-1185">Reference proteome</keyword>
<protein>
    <submittedName>
        <fullName evidence="5">Class C sortase</fullName>
    </submittedName>
</protein>
<evidence type="ECO:0000256" key="3">
    <source>
        <dbReference type="SAM" id="MobiDB-lite"/>
    </source>
</evidence>
<evidence type="ECO:0000313" key="6">
    <source>
        <dbReference type="Proteomes" id="UP000608530"/>
    </source>
</evidence>
<dbReference type="InterPro" id="IPR005754">
    <property type="entry name" value="Sortase"/>
</dbReference>
<keyword evidence="4" id="KW-0472">Membrane</keyword>
<dbReference type="CDD" id="cd05827">
    <property type="entry name" value="Sortase_C"/>
    <property type="match status" value="1"/>
</dbReference>
<proteinExistence type="predicted"/>
<evidence type="ECO:0000256" key="4">
    <source>
        <dbReference type="SAM" id="Phobius"/>
    </source>
</evidence>
<dbReference type="InterPro" id="IPR042002">
    <property type="entry name" value="Sortase_C"/>
</dbReference>
<keyword evidence="4" id="KW-0812">Transmembrane</keyword>
<dbReference type="NCBIfam" id="NF033745">
    <property type="entry name" value="class_C_sortase"/>
    <property type="match status" value="1"/>
</dbReference>
<feature type="transmembrane region" description="Helical" evidence="4">
    <location>
        <begin position="251"/>
        <end position="271"/>
    </location>
</feature>
<dbReference type="InterPro" id="IPR023365">
    <property type="entry name" value="Sortase_dom-sf"/>
</dbReference>
<sequence length="302" mass="32242">MPWGSFGIGLVAFLGVLVMLYPSTASWFSQYNQSRLIEDVDEIVAAGPDSRLEGEIERARAYNDALTGGALVAAGANVPSSDGGAPSEFDYSSLLNATDTGIMGRLKIPAIEADLPIYHGTDDATLAKGVGHLEGTALPVGGESRHSVLTAHRGLPSADLFTRLDRVEEGDTFTIEVFGEVLTYRVVDTRVVDPDETEALTPEYGRDLVTLVTCTPLGVNSHRILVTGERVTPTPIADIENAGRSPEIPGFPWWAVGLAAAVVLLAAYVWWMGRSAVRRTTPAVDPEESSDPAPTVEWVGRP</sequence>
<feature type="active site" description="Proton donor/acceptor" evidence="2">
    <location>
        <position position="152"/>
    </location>
</feature>
<dbReference type="Proteomes" id="UP000608530">
    <property type="component" value="Unassembled WGS sequence"/>
</dbReference>
<dbReference type="NCBIfam" id="TIGR01076">
    <property type="entry name" value="sortase_fam"/>
    <property type="match status" value="1"/>
</dbReference>
<evidence type="ECO:0000313" key="5">
    <source>
        <dbReference type="EMBL" id="MBK0417746.1"/>
    </source>
</evidence>
<dbReference type="GO" id="GO:0016787">
    <property type="term" value="F:hydrolase activity"/>
    <property type="evidence" value="ECO:0007669"/>
    <property type="project" value="UniProtKB-KW"/>
</dbReference>
<name>A0A934Q547_9MICO</name>
<keyword evidence="4" id="KW-1133">Transmembrane helix</keyword>
<evidence type="ECO:0000256" key="1">
    <source>
        <dbReference type="ARBA" id="ARBA00022801"/>
    </source>
</evidence>
<gene>
    <name evidence="5" type="ORF">JD276_01670</name>
</gene>
<feature type="region of interest" description="Disordered" evidence="3">
    <location>
        <begin position="280"/>
        <end position="302"/>
    </location>
</feature>
<dbReference type="AlphaFoldDB" id="A0A934Q547"/>
<keyword evidence="1" id="KW-0378">Hydrolase</keyword>
<organism evidence="5 6">
    <name type="scientific">Leucobacter chromiisoli</name>
    <dbReference type="NCBI Taxonomy" id="2796471"/>
    <lineage>
        <taxon>Bacteria</taxon>
        <taxon>Bacillati</taxon>
        <taxon>Actinomycetota</taxon>
        <taxon>Actinomycetes</taxon>
        <taxon>Micrococcales</taxon>
        <taxon>Microbacteriaceae</taxon>
        <taxon>Leucobacter</taxon>
    </lineage>
</organism>